<reference evidence="4" key="1">
    <citation type="journal article" date="2021" name="IMA Fungus">
        <title>Genomic characterization of three marine fungi, including Emericellopsis atlantica sp. nov. with signatures of a generalist lifestyle and marine biomass degradation.</title>
        <authorList>
            <person name="Hagestad O.C."/>
            <person name="Hou L."/>
            <person name="Andersen J.H."/>
            <person name="Hansen E.H."/>
            <person name="Altermark B."/>
            <person name="Li C."/>
            <person name="Kuhnert E."/>
            <person name="Cox R.J."/>
            <person name="Crous P.W."/>
            <person name="Spatafora J.W."/>
            <person name="Lail K."/>
            <person name="Amirebrahimi M."/>
            <person name="Lipzen A."/>
            <person name="Pangilinan J."/>
            <person name="Andreopoulos W."/>
            <person name="Hayes R.D."/>
            <person name="Ng V."/>
            <person name="Grigoriev I.V."/>
            <person name="Jackson S.A."/>
            <person name="Sutton T.D.S."/>
            <person name="Dobson A.D.W."/>
            <person name="Rama T."/>
        </authorList>
    </citation>
    <scope>NUCLEOTIDE SEQUENCE</scope>
    <source>
        <strain evidence="4">TS7</strain>
    </source>
</reference>
<sequence>MKEAIVHPGGKVVIEDHPIPQPGHNELLVRVIIAGTNQKDWKFPFLEDTPHNAGDDVAGVVEAIGDGVWEFRPGDRVAGLHAFPEPGGAYAEYAILPAHQTFRLPDIVSFEEGATVPLTALGAAFALYHNLQLPTSWQRPPDKPTPLLVYGASTAVGAYAIKLAIASSIHPIVAIGSEHSCFVRKHLRSEEGDAFLDYTAFENPSDLVEAIQQAFRDAGVADGRPGHAIDAVSIPGTFDHVVAQSMAGAPIDGQRPRMAVMMPGHNYSTADTSVEVVEVYTGLAHQGGDVGKRFAYTVCRLFAMGLAEGWLAPHPFEVREEGLEALEGVLQDSMSGKIHAKKILLRVGKVEQ</sequence>
<dbReference type="InterPro" id="IPR011032">
    <property type="entry name" value="GroES-like_sf"/>
</dbReference>
<evidence type="ECO:0000259" key="3">
    <source>
        <dbReference type="SMART" id="SM00829"/>
    </source>
</evidence>
<gene>
    <name evidence="4" type="ORF">F5Z01DRAFT_6975</name>
</gene>
<comment type="similarity">
    <text evidence="1">Belongs to the zinc-containing alcohol dehydrogenase family.</text>
</comment>
<name>A0A9P7ZV34_9HYPO</name>
<dbReference type="AlphaFoldDB" id="A0A9P7ZV34"/>
<dbReference type="Pfam" id="PF08240">
    <property type="entry name" value="ADH_N"/>
    <property type="match status" value="1"/>
</dbReference>
<dbReference type="OrthoDB" id="3233595at2759"/>
<proteinExistence type="inferred from homology"/>
<organism evidence="4 5">
    <name type="scientific">Emericellopsis atlantica</name>
    <dbReference type="NCBI Taxonomy" id="2614577"/>
    <lineage>
        <taxon>Eukaryota</taxon>
        <taxon>Fungi</taxon>
        <taxon>Dikarya</taxon>
        <taxon>Ascomycota</taxon>
        <taxon>Pezizomycotina</taxon>
        <taxon>Sordariomycetes</taxon>
        <taxon>Hypocreomycetidae</taxon>
        <taxon>Hypocreales</taxon>
        <taxon>Bionectriaceae</taxon>
        <taxon>Emericellopsis</taxon>
    </lineage>
</organism>
<dbReference type="InterPro" id="IPR036291">
    <property type="entry name" value="NAD(P)-bd_dom_sf"/>
</dbReference>
<dbReference type="EMBL" id="MU251242">
    <property type="protein sequence ID" value="KAG9258878.1"/>
    <property type="molecule type" value="Genomic_DNA"/>
</dbReference>
<evidence type="ECO:0000256" key="1">
    <source>
        <dbReference type="ARBA" id="ARBA00008072"/>
    </source>
</evidence>
<evidence type="ECO:0000256" key="2">
    <source>
        <dbReference type="ARBA" id="ARBA00023002"/>
    </source>
</evidence>
<dbReference type="GeneID" id="70297220"/>
<feature type="domain" description="Enoyl reductase (ER)" evidence="3">
    <location>
        <begin position="9"/>
        <end position="345"/>
    </location>
</feature>
<dbReference type="GO" id="GO:0016651">
    <property type="term" value="F:oxidoreductase activity, acting on NAD(P)H"/>
    <property type="evidence" value="ECO:0007669"/>
    <property type="project" value="InterPro"/>
</dbReference>
<evidence type="ECO:0000313" key="5">
    <source>
        <dbReference type="Proteomes" id="UP000887229"/>
    </source>
</evidence>
<dbReference type="SMART" id="SM00829">
    <property type="entry name" value="PKS_ER"/>
    <property type="match status" value="1"/>
</dbReference>
<dbReference type="Proteomes" id="UP000887229">
    <property type="component" value="Unassembled WGS sequence"/>
</dbReference>
<accession>A0A9P7ZV34</accession>
<dbReference type="PANTHER" id="PTHR45348">
    <property type="entry name" value="HYPOTHETICAL OXIDOREDUCTASE (EUROFUNG)"/>
    <property type="match status" value="1"/>
</dbReference>
<protein>
    <submittedName>
        <fullName evidence="4">Alcohol dehydrogenase GroES-like domain-containing protein</fullName>
    </submittedName>
</protein>
<dbReference type="Gene3D" id="3.90.180.10">
    <property type="entry name" value="Medium-chain alcohol dehydrogenases, catalytic domain"/>
    <property type="match status" value="1"/>
</dbReference>
<dbReference type="Gene3D" id="3.40.50.720">
    <property type="entry name" value="NAD(P)-binding Rossmann-like Domain"/>
    <property type="match status" value="1"/>
</dbReference>
<dbReference type="InterPro" id="IPR020843">
    <property type="entry name" value="ER"/>
</dbReference>
<keyword evidence="2" id="KW-0560">Oxidoreductase</keyword>
<dbReference type="PANTHER" id="PTHR45348:SF5">
    <property type="entry name" value="OXIDOREDUCTASE, PUTATIVE (AFU_ORTHOLOGUE AFUA_8G01420)-RELATED"/>
    <property type="match status" value="1"/>
</dbReference>
<keyword evidence="5" id="KW-1185">Reference proteome</keyword>
<dbReference type="SUPFAM" id="SSF50129">
    <property type="entry name" value="GroES-like"/>
    <property type="match status" value="1"/>
</dbReference>
<dbReference type="InterPro" id="IPR013154">
    <property type="entry name" value="ADH-like_N"/>
</dbReference>
<evidence type="ECO:0000313" key="4">
    <source>
        <dbReference type="EMBL" id="KAG9258878.1"/>
    </source>
</evidence>
<dbReference type="RefSeq" id="XP_046122802.1">
    <property type="nucleotide sequence ID" value="XM_046266317.1"/>
</dbReference>
<dbReference type="InterPro" id="IPR047122">
    <property type="entry name" value="Trans-enoyl_RdTase-like"/>
</dbReference>
<comment type="caution">
    <text evidence="4">The sequence shown here is derived from an EMBL/GenBank/DDBJ whole genome shotgun (WGS) entry which is preliminary data.</text>
</comment>
<dbReference type="SUPFAM" id="SSF51735">
    <property type="entry name" value="NAD(P)-binding Rossmann-fold domains"/>
    <property type="match status" value="1"/>
</dbReference>
<dbReference type="CDD" id="cd08249">
    <property type="entry name" value="enoyl_reductase_like"/>
    <property type="match status" value="1"/>
</dbReference>